<dbReference type="EMBL" id="ASXS01000001">
    <property type="protein sequence ID" value="EPP25524.1"/>
    <property type="molecule type" value="Genomic_DNA"/>
</dbReference>
<gene>
    <name evidence="1" type="ORF">L910_0677</name>
</gene>
<name>S7IBK6_VIBFL</name>
<dbReference type="PATRIC" id="fig|1336752.4.peg.681"/>
<dbReference type="Proteomes" id="UP000014854">
    <property type="component" value="Unassembled WGS sequence"/>
</dbReference>
<dbReference type="AlphaFoldDB" id="S7IBK6"/>
<organism evidence="1 2">
    <name type="scientific">Vibrio fluvialis PG41</name>
    <dbReference type="NCBI Taxonomy" id="1336752"/>
    <lineage>
        <taxon>Bacteria</taxon>
        <taxon>Pseudomonadati</taxon>
        <taxon>Pseudomonadota</taxon>
        <taxon>Gammaproteobacteria</taxon>
        <taxon>Vibrionales</taxon>
        <taxon>Vibrionaceae</taxon>
        <taxon>Vibrio</taxon>
    </lineage>
</organism>
<evidence type="ECO:0000313" key="2">
    <source>
        <dbReference type="Proteomes" id="UP000014854"/>
    </source>
</evidence>
<reference evidence="1 2" key="1">
    <citation type="journal article" date="2013" name="Gut Pathog.">
        <title>Evidence of a new metabolic capacity in an emerging diarrheal pathogen: lessons from the draft genomes of Vibrio fluvialis strains PG41 and I21563.</title>
        <authorList>
            <person name="Khatri I."/>
            <person name="Mahajan S."/>
            <person name="Dureja C."/>
            <person name="Subramanian S."/>
            <person name="Raychaudhuri S."/>
        </authorList>
    </citation>
    <scope>NUCLEOTIDE SEQUENCE [LARGE SCALE GENOMIC DNA]</scope>
    <source>
        <strain evidence="1 2">PG41</strain>
    </source>
</reference>
<comment type="caution">
    <text evidence="1">The sequence shown here is derived from an EMBL/GenBank/DDBJ whole genome shotgun (WGS) entry which is preliminary data.</text>
</comment>
<evidence type="ECO:0000313" key="1">
    <source>
        <dbReference type="EMBL" id="EPP25524.1"/>
    </source>
</evidence>
<proteinExistence type="predicted"/>
<sequence>MVKNNYLAGIAKKAQQRKLNSVGRELTRIWIHHWTVASG</sequence>
<accession>S7IBK6</accession>
<protein>
    <submittedName>
        <fullName evidence="1">Uncharacterized protein</fullName>
    </submittedName>
</protein>